<dbReference type="SUPFAM" id="SSF53732">
    <property type="entry name" value="Aconitase iron-sulfur domain"/>
    <property type="match status" value="1"/>
</dbReference>
<accession>A0ABN4FRH6</accession>
<evidence type="ECO:0000256" key="1">
    <source>
        <dbReference type="ARBA" id="ARBA00000491"/>
    </source>
</evidence>
<evidence type="ECO:0000259" key="14">
    <source>
        <dbReference type="Pfam" id="PF00330"/>
    </source>
</evidence>
<keyword evidence="6 13" id="KW-0004">4Fe-4S</keyword>
<keyword evidence="9 13" id="KW-0408">Iron</keyword>
<evidence type="ECO:0000256" key="2">
    <source>
        <dbReference type="ARBA" id="ARBA00002695"/>
    </source>
</evidence>
<evidence type="ECO:0000256" key="4">
    <source>
        <dbReference type="ARBA" id="ARBA00011271"/>
    </source>
</evidence>
<keyword evidence="11 13" id="KW-0456">Lyase</keyword>
<dbReference type="Pfam" id="PF00330">
    <property type="entry name" value="Aconitase"/>
    <property type="match status" value="1"/>
</dbReference>
<proteinExistence type="inferred from homology"/>
<feature type="binding site" evidence="13">
    <location>
        <position position="410"/>
    </location>
    <ligand>
        <name>[4Fe-4S] cluster</name>
        <dbReference type="ChEBI" id="CHEBI:49883"/>
    </ligand>
</feature>
<dbReference type="NCBIfam" id="NF004016">
    <property type="entry name" value="PRK05478.1"/>
    <property type="match status" value="1"/>
</dbReference>
<dbReference type="InterPro" id="IPR036008">
    <property type="entry name" value="Aconitase_4Fe-4S_dom"/>
</dbReference>
<gene>
    <name evidence="13" type="primary">leuC</name>
    <name evidence="15" type="ORF">UC34_09380</name>
</gene>
<dbReference type="HAMAP" id="MF_01026">
    <property type="entry name" value="LeuC_type1"/>
    <property type="match status" value="1"/>
</dbReference>
<name>A0ABN4FRH6_9BURK</name>
<reference evidence="16" key="1">
    <citation type="submission" date="2015-02" db="EMBL/GenBank/DDBJ databases">
        <title>Complete Genome Sequencing of Pandoraea vervacti NS15 sp. nov.</title>
        <authorList>
            <person name="Chan K.-G."/>
        </authorList>
    </citation>
    <scope>NUCLEOTIDE SEQUENCE [LARGE SCALE GENOMIC DNA]</scope>
    <source>
        <strain evidence="16">NS15</strain>
    </source>
</reference>
<keyword evidence="7 13" id="KW-0028">Amino-acid biosynthesis</keyword>
<dbReference type="EC" id="4.2.1.33" evidence="13"/>
<evidence type="ECO:0000256" key="13">
    <source>
        <dbReference type="HAMAP-Rule" id="MF_01026"/>
    </source>
</evidence>
<evidence type="ECO:0000256" key="8">
    <source>
        <dbReference type="ARBA" id="ARBA00022723"/>
    </source>
</evidence>
<comment type="catalytic activity">
    <reaction evidence="1 13">
        <text>(2R,3S)-3-isopropylmalate = (2S)-2-isopropylmalate</text>
        <dbReference type="Rhea" id="RHEA:32287"/>
        <dbReference type="ChEBI" id="CHEBI:1178"/>
        <dbReference type="ChEBI" id="CHEBI:35121"/>
        <dbReference type="EC" id="4.2.1.33"/>
    </reaction>
</comment>
<comment type="similarity">
    <text evidence="13">Belongs to the aconitase/IPM isomerase family. LeuC type 1 subfamily.</text>
</comment>
<evidence type="ECO:0000256" key="6">
    <source>
        <dbReference type="ARBA" id="ARBA00022485"/>
    </source>
</evidence>
<dbReference type="Proteomes" id="UP000035085">
    <property type="component" value="Chromosome"/>
</dbReference>
<evidence type="ECO:0000313" key="16">
    <source>
        <dbReference type="Proteomes" id="UP000035085"/>
    </source>
</evidence>
<organism evidence="15 16">
    <name type="scientific">Pandoraea vervacti</name>
    <dbReference type="NCBI Taxonomy" id="656178"/>
    <lineage>
        <taxon>Bacteria</taxon>
        <taxon>Pseudomonadati</taxon>
        <taxon>Pseudomonadota</taxon>
        <taxon>Betaproteobacteria</taxon>
        <taxon>Burkholderiales</taxon>
        <taxon>Burkholderiaceae</taxon>
        <taxon>Pandoraea</taxon>
    </lineage>
</organism>
<dbReference type="InterPro" id="IPR004430">
    <property type="entry name" value="3-IsopropMal_deHydase_lsu"/>
</dbReference>
<comment type="cofactor">
    <cofactor evidence="13">
        <name>[4Fe-4S] cluster</name>
        <dbReference type="ChEBI" id="CHEBI:49883"/>
    </cofactor>
    <text evidence="13">Binds 1 [4Fe-4S] cluster per subunit.</text>
</comment>
<dbReference type="EMBL" id="CP010897">
    <property type="protein sequence ID" value="AJP57162.1"/>
    <property type="molecule type" value="Genomic_DNA"/>
</dbReference>
<dbReference type="InterPro" id="IPR001030">
    <property type="entry name" value="Acoase/IPM_deHydtase_lsu_aba"/>
</dbReference>
<dbReference type="InterPro" id="IPR015931">
    <property type="entry name" value="Acnase/IPM_dHydase_lsu_aba_1/3"/>
</dbReference>
<evidence type="ECO:0000256" key="3">
    <source>
        <dbReference type="ARBA" id="ARBA00004729"/>
    </source>
</evidence>
<dbReference type="PANTHER" id="PTHR43822">
    <property type="entry name" value="HOMOACONITASE, MITOCHONDRIAL-RELATED"/>
    <property type="match status" value="1"/>
</dbReference>
<sequence>MAKTLYDKLWDAHVVHTEDDGTTVLYIDRHLLHEVTSPQAFEGLKLAQRPVWRLSANLAVSDHNVPTTDRTQGIADPVSRLQVDTLDENCDSFGITQFKMNDVRQGIVHVIGPEQGATLPGMTVVCGDSHTSTHGAFGALAFGIGTSEVEHTLATQTLLMKKSKNMLVKVEGTLPRGCSAKDIVLAVIGKIGTAGGTGYTIEFAGSAIRSLTMEGRMTVCNMAIEAGARAGLVAVDDTTINYVKGRPFAPSGVEFQQAEAYWRTFHTDPGATFDHVVEIDANTLRPQVSWGTSPEMVVSIEDRVPDPEKEKDPVKRSAMERALEYMALTPDTPMASINVDKVFIGSCTNSRIEDIRAAAYVVKKLGRRVASNVRLAMVVPGSGLVKQQAEQEGLDQVFKAAGFEWREPGCSMCLAMNADRLESGERCASTSNRNFEGRQGAGGRTHLVSPAMAAAAAIEGHFVDVRRLV</sequence>
<dbReference type="PROSITE" id="PS01244">
    <property type="entry name" value="ACONITASE_2"/>
    <property type="match status" value="1"/>
</dbReference>
<dbReference type="CDD" id="cd01583">
    <property type="entry name" value="IPMI"/>
    <property type="match status" value="1"/>
</dbReference>
<evidence type="ECO:0000256" key="12">
    <source>
        <dbReference type="ARBA" id="ARBA00023304"/>
    </source>
</evidence>
<dbReference type="InterPro" id="IPR018136">
    <property type="entry name" value="Aconitase_4Fe-4S_BS"/>
</dbReference>
<dbReference type="PRINTS" id="PR00415">
    <property type="entry name" value="ACONITASE"/>
</dbReference>
<comment type="pathway">
    <text evidence="3 13">Amino-acid biosynthesis; L-leucine biosynthesis; L-leucine from 3-methyl-2-oxobutanoate: step 2/4.</text>
</comment>
<evidence type="ECO:0000256" key="10">
    <source>
        <dbReference type="ARBA" id="ARBA00023014"/>
    </source>
</evidence>
<dbReference type="PROSITE" id="PS00450">
    <property type="entry name" value="ACONITASE_1"/>
    <property type="match status" value="1"/>
</dbReference>
<evidence type="ECO:0000256" key="5">
    <source>
        <dbReference type="ARBA" id="ARBA00022430"/>
    </source>
</evidence>
<evidence type="ECO:0000256" key="11">
    <source>
        <dbReference type="ARBA" id="ARBA00023239"/>
    </source>
</evidence>
<keyword evidence="16" id="KW-1185">Reference proteome</keyword>
<evidence type="ECO:0000256" key="9">
    <source>
        <dbReference type="ARBA" id="ARBA00023004"/>
    </source>
</evidence>
<keyword evidence="8 13" id="KW-0479">Metal-binding</keyword>
<dbReference type="InterPro" id="IPR033941">
    <property type="entry name" value="IPMI_cat"/>
</dbReference>
<dbReference type="PANTHER" id="PTHR43822:SF9">
    <property type="entry name" value="3-ISOPROPYLMALATE DEHYDRATASE"/>
    <property type="match status" value="1"/>
</dbReference>
<feature type="binding site" evidence="13">
    <location>
        <position position="347"/>
    </location>
    <ligand>
        <name>[4Fe-4S] cluster</name>
        <dbReference type="ChEBI" id="CHEBI:49883"/>
    </ligand>
</feature>
<dbReference type="NCBIfam" id="TIGR00170">
    <property type="entry name" value="leuC"/>
    <property type="match status" value="1"/>
</dbReference>
<feature type="binding site" evidence="13">
    <location>
        <position position="413"/>
    </location>
    <ligand>
        <name>[4Fe-4S] cluster</name>
        <dbReference type="ChEBI" id="CHEBI:49883"/>
    </ligand>
</feature>
<comment type="function">
    <text evidence="2 13">Catalyzes the isomerization between 2-isopropylmalate and 3-isopropylmalate, via the formation of 2-isopropylmaleate.</text>
</comment>
<feature type="domain" description="Aconitase/3-isopropylmalate dehydratase large subunit alpha/beta/alpha" evidence="14">
    <location>
        <begin position="7"/>
        <end position="460"/>
    </location>
</feature>
<comment type="subunit">
    <text evidence="4 13">Heterodimer of LeuC and LeuD.</text>
</comment>
<dbReference type="RefSeq" id="WP_044455329.1">
    <property type="nucleotide sequence ID" value="NZ_CP010897.2"/>
</dbReference>
<dbReference type="NCBIfam" id="NF009116">
    <property type="entry name" value="PRK12466.1"/>
    <property type="match status" value="1"/>
</dbReference>
<dbReference type="Gene3D" id="3.30.499.10">
    <property type="entry name" value="Aconitase, domain 3"/>
    <property type="match status" value="2"/>
</dbReference>
<keyword evidence="10 13" id="KW-0411">Iron-sulfur</keyword>
<evidence type="ECO:0000256" key="7">
    <source>
        <dbReference type="ARBA" id="ARBA00022605"/>
    </source>
</evidence>
<keyword evidence="5 13" id="KW-0432">Leucine biosynthesis</keyword>
<evidence type="ECO:0000313" key="15">
    <source>
        <dbReference type="EMBL" id="AJP57162.1"/>
    </source>
</evidence>
<dbReference type="InterPro" id="IPR050067">
    <property type="entry name" value="IPM_dehydratase_rel_enz"/>
</dbReference>
<protein>
    <recommendedName>
        <fullName evidence="13">3-isopropylmalate dehydratase large subunit</fullName>
        <ecNumber evidence="13">4.2.1.33</ecNumber>
    </recommendedName>
    <alternativeName>
        <fullName evidence="13">Alpha-IPM isomerase</fullName>
        <shortName evidence="13">IPMI</shortName>
    </alternativeName>
    <alternativeName>
        <fullName evidence="13">Isopropylmalate isomerase</fullName>
    </alternativeName>
</protein>
<keyword evidence="12 13" id="KW-0100">Branched-chain amino acid biosynthesis</keyword>